<keyword evidence="4" id="KW-0067">ATP-binding</keyword>
<reference evidence="7" key="1">
    <citation type="journal article" date="2024" name="Int. J. Syst. Evol. Microbiol.">
        <title>Turicibacter faecis sp. nov., isolated from faeces of heart failure mouse model.</title>
        <authorList>
            <person name="Imamura Y."/>
            <person name="Motooka D."/>
            <person name="Nakajima Y."/>
            <person name="Ito S."/>
            <person name="Kitakaze M."/>
            <person name="Iida T."/>
            <person name="Nakamura S."/>
        </authorList>
    </citation>
    <scope>NUCLEOTIDE SEQUENCE</scope>
    <source>
        <strain evidence="7">TC023</strain>
    </source>
</reference>
<sequence length="209" mass="23183">MKVAVICGSHELYLDEKALADQFIIGVDRGAFHLLERGISPDLAIGDFDSVTPEEYDAVSQATRELIHLPCEKDETDTEAALNLALQRGASEVTLYGALGGRIDHTLANIRLLLQFVKKGLYVQLVGEKNRLTVLSKGEHHLEATAFKYLSFFALESTVTHLTLKNVKYPLVNYTLAQDDIRCISNETLGADYQVKFESGYLLMISSCD</sequence>
<dbReference type="CDD" id="cd07995">
    <property type="entry name" value="TPK"/>
    <property type="match status" value="1"/>
</dbReference>
<evidence type="ECO:0000256" key="1">
    <source>
        <dbReference type="ARBA" id="ARBA00022679"/>
    </source>
</evidence>
<dbReference type="Pfam" id="PF04263">
    <property type="entry name" value="TPK_catalytic"/>
    <property type="match status" value="1"/>
</dbReference>
<evidence type="ECO:0000313" key="8">
    <source>
        <dbReference type="Proteomes" id="UP001432099"/>
    </source>
</evidence>
<dbReference type="InterPro" id="IPR053149">
    <property type="entry name" value="TPK"/>
</dbReference>
<keyword evidence="3" id="KW-0418">Kinase</keyword>
<protein>
    <recommendedName>
        <fullName evidence="5">Thiamine diphosphokinase</fullName>
        <ecNumber evidence="5">2.7.6.2</ecNumber>
    </recommendedName>
</protein>
<dbReference type="InterPro" id="IPR007373">
    <property type="entry name" value="Thiamin_PyroPKinase_B1-bd"/>
</dbReference>
<dbReference type="Pfam" id="PF04265">
    <property type="entry name" value="TPK_B1_binding"/>
    <property type="match status" value="1"/>
</dbReference>
<evidence type="ECO:0000313" key="7">
    <source>
        <dbReference type="EMBL" id="BEH91298.1"/>
    </source>
</evidence>
<keyword evidence="8" id="KW-1185">Reference proteome</keyword>
<proteinExistence type="predicted"/>
<dbReference type="Proteomes" id="UP001432099">
    <property type="component" value="Chromosome"/>
</dbReference>
<dbReference type="SMART" id="SM00983">
    <property type="entry name" value="TPK_B1_binding"/>
    <property type="match status" value="1"/>
</dbReference>
<keyword evidence="2" id="KW-0547">Nucleotide-binding</keyword>
<dbReference type="Gene3D" id="3.40.50.10240">
    <property type="entry name" value="Thiamin pyrophosphokinase, catalytic domain"/>
    <property type="match status" value="1"/>
</dbReference>
<dbReference type="PANTHER" id="PTHR41299:SF1">
    <property type="entry name" value="THIAMINE PYROPHOSPHOKINASE"/>
    <property type="match status" value="1"/>
</dbReference>
<dbReference type="InterPro" id="IPR036759">
    <property type="entry name" value="TPK_catalytic_sf"/>
</dbReference>
<dbReference type="InterPro" id="IPR006282">
    <property type="entry name" value="Thi_PPkinase"/>
</dbReference>
<dbReference type="InterPro" id="IPR036371">
    <property type="entry name" value="TPK_B1-bd_sf"/>
</dbReference>
<evidence type="ECO:0000256" key="3">
    <source>
        <dbReference type="ARBA" id="ARBA00022777"/>
    </source>
</evidence>
<evidence type="ECO:0000259" key="6">
    <source>
        <dbReference type="SMART" id="SM00983"/>
    </source>
</evidence>
<dbReference type="SUPFAM" id="SSF63862">
    <property type="entry name" value="Thiamin pyrophosphokinase, substrate-binding domain"/>
    <property type="match status" value="1"/>
</dbReference>
<dbReference type="RefSeq" id="WP_338617310.1">
    <property type="nucleotide sequence ID" value="NZ_AP028127.1"/>
</dbReference>
<dbReference type="NCBIfam" id="TIGR01378">
    <property type="entry name" value="thi_PPkinase"/>
    <property type="match status" value="1"/>
</dbReference>
<dbReference type="InterPro" id="IPR007371">
    <property type="entry name" value="TPK_catalytic"/>
</dbReference>
<keyword evidence="1" id="KW-0808">Transferase</keyword>
<evidence type="ECO:0000256" key="2">
    <source>
        <dbReference type="ARBA" id="ARBA00022741"/>
    </source>
</evidence>
<evidence type="ECO:0000256" key="5">
    <source>
        <dbReference type="NCBIfam" id="TIGR01378"/>
    </source>
</evidence>
<dbReference type="SUPFAM" id="SSF63999">
    <property type="entry name" value="Thiamin pyrophosphokinase, catalytic domain"/>
    <property type="match status" value="1"/>
</dbReference>
<dbReference type="EC" id="2.7.6.2" evidence="5"/>
<gene>
    <name evidence="7" type="ORF">T23_14000</name>
</gene>
<organism evidence="7 8">
    <name type="scientific">Turicibacter faecis</name>
    <dbReference type="NCBI Taxonomy" id="2963365"/>
    <lineage>
        <taxon>Bacteria</taxon>
        <taxon>Bacillati</taxon>
        <taxon>Bacillota</taxon>
        <taxon>Erysipelotrichia</taxon>
        <taxon>Erysipelotrichales</taxon>
        <taxon>Turicibacteraceae</taxon>
        <taxon>Turicibacter</taxon>
    </lineage>
</organism>
<dbReference type="EMBL" id="AP028127">
    <property type="protein sequence ID" value="BEH91298.1"/>
    <property type="molecule type" value="Genomic_DNA"/>
</dbReference>
<dbReference type="PANTHER" id="PTHR41299">
    <property type="entry name" value="THIAMINE PYROPHOSPHOKINASE"/>
    <property type="match status" value="1"/>
</dbReference>
<accession>A0ABN6ZC09</accession>
<name>A0ABN6ZC09_9FIRM</name>
<feature type="domain" description="Thiamin pyrophosphokinase thiamin-binding" evidence="6">
    <location>
        <begin position="138"/>
        <end position="203"/>
    </location>
</feature>
<evidence type="ECO:0000256" key="4">
    <source>
        <dbReference type="ARBA" id="ARBA00022840"/>
    </source>
</evidence>